<accession>A0A3B4B4H6</accession>
<reference evidence="1" key="1">
    <citation type="submission" date="2025-08" db="UniProtKB">
        <authorList>
            <consortium name="Ensembl"/>
        </authorList>
    </citation>
    <scope>IDENTIFICATION</scope>
</reference>
<protein>
    <submittedName>
        <fullName evidence="1">Uncharacterized protein</fullName>
    </submittedName>
</protein>
<organism evidence="1 2">
    <name type="scientific">Periophthalmus magnuspinnatus</name>
    <dbReference type="NCBI Taxonomy" id="409849"/>
    <lineage>
        <taxon>Eukaryota</taxon>
        <taxon>Metazoa</taxon>
        <taxon>Chordata</taxon>
        <taxon>Craniata</taxon>
        <taxon>Vertebrata</taxon>
        <taxon>Euteleostomi</taxon>
        <taxon>Actinopterygii</taxon>
        <taxon>Neopterygii</taxon>
        <taxon>Teleostei</taxon>
        <taxon>Neoteleostei</taxon>
        <taxon>Acanthomorphata</taxon>
        <taxon>Gobiaria</taxon>
        <taxon>Gobiiformes</taxon>
        <taxon>Gobioidei</taxon>
        <taxon>Gobiidae</taxon>
        <taxon>Oxudercinae</taxon>
        <taxon>Periophthalmus</taxon>
    </lineage>
</organism>
<name>A0A3B4B4H6_9GOBI</name>
<dbReference type="AlphaFoldDB" id="A0A3B4B4H6"/>
<evidence type="ECO:0000313" key="1">
    <source>
        <dbReference type="Ensembl" id="ENSPMGP00000023499.1"/>
    </source>
</evidence>
<keyword evidence="2" id="KW-1185">Reference proteome</keyword>
<evidence type="ECO:0000313" key="2">
    <source>
        <dbReference type="Proteomes" id="UP000261520"/>
    </source>
</evidence>
<dbReference type="Proteomes" id="UP000261520">
    <property type="component" value="Unplaced"/>
</dbReference>
<sequence>MEGVHAGAIGLDPRRQELLEARFSGAGVGKVCTLKYSLYRIKSIQKVMPTSFITAFLWKCSLIH</sequence>
<proteinExistence type="predicted"/>
<dbReference type="Ensembl" id="ENSPMGT00000025034.1">
    <property type="protein sequence ID" value="ENSPMGP00000023499.1"/>
    <property type="gene ID" value="ENSPMGG00000019001.1"/>
</dbReference>
<reference evidence="1" key="2">
    <citation type="submission" date="2025-09" db="UniProtKB">
        <authorList>
            <consortium name="Ensembl"/>
        </authorList>
    </citation>
    <scope>IDENTIFICATION</scope>
</reference>